<dbReference type="SMART" id="SM00760">
    <property type="entry name" value="Bac_DnaA_C"/>
    <property type="match status" value="1"/>
</dbReference>
<dbReference type="PANTHER" id="PTHR30050">
    <property type="entry name" value="CHROMOSOMAL REPLICATION INITIATOR PROTEIN DNAA"/>
    <property type="match status" value="1"/>
</dbReference>
<keyword evidence="7 8" id="KW-0238">DNA-binding</keyword>
<gene>
    <name evidence="8 14" type="primary">dnaA</name>
    <name evidence="14" type="ORF">IAD50_06910</name>
</gene>
<feature type="region of interest" description="Domain I, interacts with DnaA modulators" evidence="8">
    <location>
        <begin position="1"/>
        <end position="96"/>
    </location>
</feature>
<comment type="subunit">
    <text evidence="8">Oligomerizes as a right-handed, spiral filament on DNA at oriC.</text>
</comment>
<dbReference type="Proteomes" id="UP000824089">
    <property type="component" value="Unassembled WGS sequence"/>
</dbReference>
<feature type="domain" description="Chromosomal replication initiator DnaA C-terminal" evidence="13">
    <location>
        <begin position="359"/>
        <end position="428"/>
    </location>
</feature>
<dbReference type="SUPFAM" id="SSF48295">
    <property type="entry name" value="TrpR-like"/>
    <property type="match status" value="1"/>
</dbReference>
<dbReference type="GO" id="GO:0006275">
    <property type="term" value="P:regulation of DNA replication"/>
    <property type="evidence" value="ECO:0007669"/>
    <property type="project" value="UniProtKB-UniRule"/>
</dbReference>
<dbReference type="InterPro" id="IPR001957">
    <property type="entry name" value="Chromosome_initiator_DnaA"/>
</dbReference>
<dbReference type="InterPro" id="IPR024633">
    <property type="entry name" value="DnaA_N_dom"/>
</dbReference>
<comment type="subcellular location">
    <subcellularLocation>
        <location evidence="8">Cytoplasm</location>
    </subcellularLocation>
</comment>
<keyword evidence="3 8" id="KW-0235">DNA replication</keyword>
<accession>A0A9D1LAJ2</accession>
<dbReference type="GO" id="GO:0005886">
    <property type="term" value="C:plasma membrane"/>
    <property type="evidence" value="ECO:0007669"/>
    <property type="project" value="TreeGrafter"/>
</dbReference>
<evidence type="ECO:0000256" key="10">
    <source>
        <dbReference type="RuleBase" id="RU000577"/>
    </source>
</evidence>
<evidence type="ECO:0000256" key="5">
    <source>
        <dbReference type="ARBA" id="ARBA00022840"/>
    </source>
</evidence>
<dbReference type="InterPro" id="IPR010921">
    <property type="entry name" value="Trp_repressor/repl_initiator"/>
</dbReference>
<evidence type="ECO:0000256" key="11">
    <source>
        <dbReference type="RuleBase" id="RU004227"/>
    </source>
</evidence>
<keyword evidence="2 8" id="KW-0963">Cytoplasm</keyword>
<comment type="caution">
    <text evidence="8">Lacks conserved residue(s) required for the propagation of feature annotation.</text>
</comment>
<dbReference type="Gene3D" id="1.10.8.60">
    <property type="match status" value="1"/>
</dbReference>
<dbReference type="InterPro" id="IPR018312">
    <property type="entry name" value="Chromosome_initiator_DnaA_CS"/>
</dbReference>
<dbReference type="Pfam" id="PF11638">
    <property type="entry name" value="DnaA_N"/>
    <property type="match status" value="1"/>
</dbReference>
<dbReference type="InterPro" id="IPR013317">
    <property type="entry name" value="DnaA_dom"/>
</dbReference>
<dbReference type="InterPro" id="IPR020591">
    <property type="entry name" value="Chromosome_initiator_DnaA-like"/>
</dbReference>
<dbReference type="Pfam" id="PF00308">
    <property type="entry name" value="Bac_DnaA"/>
    <property type="match status" value="1"/>
</dbReference>
<keyword evidence="6 8" id="KW-0446">Lipid-binding</keyword>
<dbReference type="GO" id="GO:0008289">
    <property type="term" value="F:lipid binding"/>
    <property type="evidence" value="ECO:0007669"/>
    <property type="project" value="UniProtKB-KW"/>
</dbReference>
<dbReference type="InterPro" id="IPR003593">
    <property type="entry name" value="AAA+_ATPase"/>
</dbReference>
<dbReference type="CDD" id="cd06571">
    <property type="entry name" value="Bac_DnaA_C"/>
    <property type="match status" value="1"/>
</dbReference>
<dbReference type="InterPro" id="IPR013159">
    <property type="entry name" value="DnaA_C"/>
</dbReference>
<feature type="region of interest" description="Domain III, AAA+ region" evidence="8">
    <location>
        <begin position="116"/>
        <end position="332"/>
    </location>
</feature>
<dbReference type="SUPFAM" id="SSF52540">
    <property type="entry name" value="P-loop containing nucleoside triphosphate hydrolases"/>
    <property type="match status" value="1"/>
</dbReference>
<dbReference type="InterPro" id="IPR038454">
    <property type="entry name" value="DnaA_N_sf"/>
</dbReference>
<feature type="binding site" evidence="8">
    <location>
        <position position="162"/>
    </location>
    <ligand>
        <name>ATP</name>
        <dbReference type="ChEBI" id="CHEBI:30616"/>
    </ligand>
</feature>
<evidence type="ECO:0000259" key="13">
    <source>
        <dbReference type="SMART" id="SM00760"/>
    </source>
</evidence>
<comment type="domain">
    <text evidence="8">Domain I is involved in oligomerization and binding regulators, domain II is flexibile and of varying length in different bacteria, domain III forms the AAA+ region, while domain IV binds dsDNA.</text>
</comment>
<keyword evidence="4 8" id="KW-0547">Nucleotide-binding</keyword>
<dbReference type="CDD" id="cd00009">
    <property type="entry name" value="AAA"/>
    <property type="match status" value="1"/>
</dbReference>
<sequence length="451" mass="51836">METQNYTEEELCNIWNKCKEELKKTVSSLHYETYISSLKLIEIRGETAHFTVPFDFCINLLETKYYNDIKNVLIEATKQYLTVAFHLEGEYVPAGAAAAPSESAKNTSENVPYKSNLNPKYTFDSFIIGNSNRMAYAAAVAISDSPGTAYNPLFIYGQSGLGKTHLMHAIGNQIVKNDPSKKVLYVTSEIFTNEFIEAIANKKNNEFRNKYRKIDVLLIDDIQFISKMERTQEEFFYTFSSLYEDKKQIVISCDSPLNKIEILEDRLRTRFGWGLIVDIQVPDFETKVAILNRKASENSIDVDNEILDYIAYYTSDNIRELEGVINHLSMSLMQGKEITLNLAKEALKHYQKSDMHEIDSSVIIDSVSRYFNLSVDDILSKKRTKELVFPRQISMFLCRNLTNMSYPDIGKAFNGRDHTTVMYACEQISKQVEINPELKHIMDELKKNIIV</sequence>
<dbReference type="Gene3D" id="1.10.1750.10">
    <property type="match status" value="1"/>
</dbReference>
<feature type="binding site" evidence="8">
    <location>
        <position position="163"/>
    </location>
    <ligand>
        <name>ATP</name>
        <dbReference type="ChEBI" id="CHEBI:30616"/>
    </ligand>
</feature>
<dbReference type="PRINTS" id="PR00051">
    <property type="entry name" value="DNAA"/>
</dbReference>
<comment type="similarity">
    <text evidence="1 8 11">Belongs to the DnaA family.</text>
</comment>
<dbReference type="AlphaFoldDB" id="A0A9D1LAJ2"/>
<evidence type="ECO:0000256" key="4">
    <source>
        <dbReference type="ARBA" id="ARBA00022741"/>
    </source>
</evidence>
<feature type="domain" description="AAA+ ATPase" evidence="12">
    <location>
        <begin position="149"/>
        <end position="277"/>
    </location>
</feature>
<name>A0A9D1LAJ2_9CLOT</name>
<evidence type="ECO:0000313" key="15">
    <source>
        <dbReference type="Proteomes" id="UP000824089"/>
    </source>
</evidence>
<feature type="binding site" evidence="8">
    <location>
        <position position="160"/>
    </location>
    <ligand>
        <name>ATP</name>
        <dbReference type="ChEBI" id="CHEBI:30616"/>
    </ligand>
</feature>
<feature type="region of interest" description="Domain IV, binds dsDNA" evidence="8">
    <location>
        <begin position="333"/>
        <end position="451"/>
    </location>
</feature>
<dbReference type="Gene3D" id="3.30.300.180">
    <property type="match status" value="1"/>
</dbReference>
<dbReference type="InterPro" id="IPR027417">
    <property type="entry name" value="P-loop_NTPase"/>
</dbReference>
<dbReference type="GO" id="GO:0005737">
    <property type="term" value="C:cytoplasm"/>
    <property type="evidence" value="ECO:0007669"/>
    <property type="project" value="UniProtKB-SubCell"/>
</dbReference>
<organism evidence="14 15">
    <name type="scientific">Candidatus Egerieisoma faecipullorum</name>
    <dbReference type="NCBI Taxonomy" id="2840963"/>
    <lineage>
        <taxon>Bacteria</taxon>
        <taxon>Bacillati</taxon>
        <taxon>Bacillota</taxon>
        <taxon>Clostridia</taxon>
        <taxon>Eubacteriales</taxon>
        <taxon>Clostridiaceae</taxon>
        <taxon>Clostridiaceae incertae sedis</taxon>
        <taxon>Candidatus Egerieisoma</taxon>
    </lineage>
</organism>
<evidence type="ECO:0000259" key="12">
    <source>
        <dbReference type="SMART" id="SM00382"/>
    </source>
</evidence>
<evidence type="ECO:0000256" key="6">
    <source>
        <dbReference type="ARBA" id="ARBA00023121"/>
    </source>
</evidence>
<feature type="binding site" evidence="8">
    <location>
        <position position="164"/>
    </location>
    <ligand>
        <name>ATP</name>
        <dbReference type="ChEBI" id="CHEBI:30616"/>
    </ligand>
</feature>
<dbReference type="PROSITE" id="PS01008">
    <property type="entry name" value="DNAA"/>
    <property type="match status" value="1"/>
</dbReference>
<dbReference type="SMART" id="SM00382">
    <property type="entry name" value="AAA"/>
    <property type="match status" value="1"/>
</dbReference>
<dbReference type="NCBIfam" id="TIGR00362">
    <property type="entry name" value="DnaA"/>
    <property type="match status" value="1"/>
</dbReference>
<dbReference type="GO" id="GO:0006270">
    <property type="term" value="P:DNA replication initiation"/>
    <property type="evidence" value="ECO:0007669"/>
    <property type="project" value="UniProtKB-UniRule"/>
</dbReference>
<keyword evidence="5 8" id="KW-0067">ATP-binding</keyword>
<dbReference type="PANTHER" id="PTHR30050:SF2">
    <property type="entry name" value="CHROMOSOMAL REPLICATION INITIATOR PROTEIN DNAA"/>
    <property type="match status" value="1"/>
</dbReference>
<protein>
    <recommendedName>
        <fullName evidence="8 9">Chromosomal replication initiator protein DnaA</fullName>
    </recommendedName>
</protein>
<comment type="function">
    <text evidence="8 10">Plays an essential role in the initiation and regulation of chromosomal replication. ATP-DnaA binds to the origin of replication (oriC) to initiate formation of the DNA replication initiation complex once per cell cycle. Binds the DnaA box (a 9 base pair repeat at the origin) and separates the double-stranded (ds)DNA. Forms a right-handed helical filament on oriC DNA; dsDNA binds to the exterior of the filament while single-stranded (ss)DNA is stabiized in the filament's interior. The ATP-DnaA-oriC complex binds and stabilizes one strand of the AT-rich DNA unwinding element (DUE), permitting loading of DNA polymerase. After initiation quickly degrades to an ADP-DnaA complex that is not apt for DNA replication. Binds acidic phospholipids.</text>
</comment>
<dbReference type="Pfam" id="PF08299">
    <property type="entry name" value="Bac_DnaA_C"/>
    <property type="match status" value="1"/>
</dbReference>
<proteinExistence type="inferred from homology"/>
<dbReference type="HAMAP" id="MF_00377">
    <property type="entry name" value="DnaA_bact"/>
    <property type="match status" value="1"/>
</dbReference>
<evidence type="ECO:0000256" key="3">
    <source>
        <dbReference type="ARBA" id="ARBA00022705"/>
    </source>
</evidence>
<dbReference type="FunFam" id="3.40.50.300:FF:000668">
    <property type="entry name" value="Chromosomal replication initiator protein DnaA"/>
    <property type="match status" value="1"/>
</dbReference>
<reference evidence="14" key="2">
    <citation type="journal article" date="2021" name="PeerJ">
        <title>Extensive microbial diversity within the chicken gut microbiome revealed by metagenomics and culture.</title>
        <authorList>
            <person name="Gilroy R."/>
            <person name="Ravi A."/>
            <person name="Getino M."/>
            <person name="Pursley I."/>
            <person name="Horton D.L."/>
            <person name="Alikhan N.F."/>
            <person name="Baker D."/>
            <person name="Gharbi K."/>
            <person name="Hall N."/>
            <person name="Watson M."/>
            <person name="Adriaenssens E.M."/>
            <person name="Foster-Nyarko E."/>
            <person name="Jarju S."/>
            <person name="Secka A."/>
            <person name="Antonio M."/>
            <person name="Oren A."/>
            <person name="Chaudhuri R.R."/>
            <person name="La Ragione R."/>
            <person name="Hildebrand F."/>
            <person name="Pallen M.J."/>
        </authorList>
    </citation>
    <scope>NUCLEOTIDE SEQUENCE</scope>
    <source>
        <strain evidence="14">CHK195-4489</strain>
    </source>
</reference>
<dbReference type="GO" id="GO:0005524">
    <property type="term" value="F:ATP binding"/>
    <property type="evidence" value="ECO:0007669"/>
    <property type="project" value="UniProtKB-UniRule"/>
</dbReference>
<dbReference type="GO" id="GO:0003688">
    <property type="term" value="F:DNA replication origin binding"/>
    <property type="evidence" value="ECO:0007669"/>
    <property type="project" value="UniProtKB-UniRule"/>
</dbReference>
<evidence type="ECO:0000256" key="7">
    <source>
        <dbReference type="ARBA" id="ARBA00023125"/>
    </source>
</evidence>
<evidence type="ECO:0000313" key="14">
    <source>
        <dbReference type="EMBL" id="HIU30006.1"/>
    </source>
</evidence>
<evidence type="ECO:0000256" key="8">
    <source>
        <dbReference type="HAMAP-Rule" id="MF_00377"/>
    </source>
</evidence>
<comment type="caution">
    <text evidence="14">The sequence shown here is derived from an EMBL/GenBank/DDBJ whole genome shotgun (WGS) entry which is preliminary data.</text>
</comment>
<evidence type="ECO:0000256" key="9">
    <source>
        <dbReference type="NCBIfam" id="TIGR00362"/>
    </source>
</evidence>
<evidence type="ECO:0000256" key="2">
    <source>
        <dbReference type="ARBA" id="ARBA00022490"/>
    </source>
</evidence>
<dbReference type="EMBL" id="DVMM01000144">
    <property type="protein sequence ID" value="HIU30006.1"/>
    <property type="molecule type" value="Genomic_DNA"/>
</dbReference>
<dbReference type="Gene3D" id="3.40.50.300">
    <property type="entry name" value="P-loop containing nucleotide triphosphate hydrolases"/>
    <property type="match status" value="1"/>
</dbReference>
<evidence type="ECO:0000256" key="1">
    <source>
        <dbReference type="ARBA" id="ARBA00006583"/>
    </source>
</evidence>
<reference evidence="14" key="1">
    <citation type="submission" date="2020-10" db="EMBL/GenBank/DDBJ databases">
        <authorList>
            <person name="Gilroy R."/>
        </authorList>
    </citation>
    <scope>NUCLEOTIDE SEQUENCE</scope>
    <source>
        <strain evidence="14">CHK195-4489</strain>
    </source>
</reference>